<evidence type="ECO:0000313" key="6">
    <source>
        <dbReference type="Proteomes" id="UP000247515"/>
    </source>
</evidence>
<dbReference type="AlphaFoldDB" id="A0A1A5XAS9"/>
<dbReference type="InterPro" id="IPR020904">
    <property type="entry name" value="Sc_DH/Rdtase_CS"/>
</dbReference>
<comment type="similarity">
    <text evidence="1">Belongs to the short-chain dehydrogenases/reductases (SDR) family.</text>
</comment>
<dbReference type="Proteomes" id="UP000247515">
    <property type="component" value="Unassembled WGS sequence"/>
</dbReference>
<dbReference type="InterPro" id="IPR002347">
    <property type="entry name" value="SDR_fam"/>
</dbReference>
<dbReference type="GeneID" id="61305888"/>
<dbReference type="RefSeq" id="WP_065060734.1">
    <property type="nucleotide sequence ID" value="NZ_CADFGN010000001.1"/>
</dbReference>
<organism evidence="4 5">
    <name type="scientific">Paraburkholderia tropica</name>
    <dbReference type="NCBI Taxonomy" id="92647"/>
    <lineage>
        <taxon>Bacteria</taxon>
        <taxon>Pseudomonadati</taxon>
        <taxon>Pseudomonadota</taxon>
        <taxon>Betaproteobacteria</taxon>
        <taxon>Burkholderiales</taxon>
        <taxon>Burkholderiaceae</taxon>
        <taxon>Paraburkholderia</taxon>
    </lineage>
</organism>
<dbReference type="Pfam" id="PF13561">
    <property type="entry name" value="adh_short_C2"/>
    <property type="match status" value="1"/>
</dbReference>
<reference evidence="3 6" key="2">
    <citation type="submission" date="2018-05" db="EMBL/GenBank/DDBJ databases">
        <title>Genomic Encyclopedia of Type Strains, Phase IV (KMG-V): Genome sequencing to study the core and pangenomes of soil and plant-associated prokaryotes.</title>
        <authorList>
            <person name="Whitman W."/>
        </authorList>
    </citation>
    <scope>NUCLEOTIDE SEQUENCE [LARGE SCALE GENOMIC DNA]</scope>
    <source>
        <strain evidence="3 6">SIr-6563</strain>
    </source>
</reference>
<dbReference type="PRINTS" id="PR00080">
    <property type="entry name" value="SDRFAMILY"/>
</dbReference>
<gene>
    <name evidence="3" type="ORF">C7400_106293</name>
    <name evidence="4" type="ORF">SAMN05216550_103418</name>
</gene>
<keyword evidence="2" id="KW-0560">Oxidoreductase</keyword>
<evidence type="ECO:0000313" key="3">
    <source>
        <dbReference type="EMBL" id="PXX17576.1"/>
    </source>
</evidence>
<dbReference type="FunFam" id="3.40.50.720:FF:000084">
    <property type="entry name" value="Short-chain dehydrogenase reductase"/>
    <property type="match status" value="1"/>
</dbReference>
<dbReference type="OrthoDB" id="9806974at2"/>
<accession>A0A1A5XAS9</accession>
<dbReference type="EMBL" id="QJJV01000006">
    <property type="protein sequence ID" value="PXX17576.1"/>
    <property type="molecule type" value="Genomic_DNA"/>
</dbReference>
<evidence type="ECO:0000313" key="4">
    <source>
        <dbReference type="EMBL" id="SEJ27446.1"/>
    </source>
</evidence>
<proteinExistence type="inferred from homology"/>
<evidence type="ECO:0000313" key="5">
    <source>
        <dbReference type="Proteomes" id="UP000183529"/>
    </source>
</evidence>
<dbReference type="SUPFAM" id="SSF51735">
    <property type="entry name" value="NAD(P)-binding Rossmann-fold domains"/>
    <property type="match status" value="1"/>
</dbReference>
<keyword evidence="6" id="KW-1185">Reference proteome</keyword>
<dbReference type="InterPro" id="IPR036291">
    <property type="entry name" value="NAD(P)-bd_dom_sf"/>
</dbReference>
<sequence>MITTQKQELHAFRPGLFDGRTVLVSGATSGIGLAIADGFASLGARVIATGSSAAKLDTLRADTTLSAIRFAQLDVRDAQAIQDFAAQTETLDVLVNAAGVARPFDEYRDDVFREVLDVNLTAAMRLSMALRPQLERTKGCVINVASMLSYLADVEVPAYCASKTGVLGLTRSLAHAFGAAGVRVNAIAPGYHRTDMTRPLWESPAAAQKIAARSALKRWGEAEDLVGATLFLASPGAAFITGATLPVDGGYVSGA</sequence>
<evidence type="ECO:0000256" key="1">
    <source>
        <dbReference type="ARBA" id="ARBA00006484"/>
    </source>
</evidence>
<dbReference type="PANTHER" id="PTHR42760:SF115">
    <property type="entry name" value="3-OXOACYL-[ACYL-CARRIER-PROTEIN] REDUCTASE FABG"/>
    <property type="match status" value="1"/>
</dbReference>
<dbReference type="PRINTS" id="PR00081">
    <property type="entry name" value="GDHRDH"/>
</dbReference>
<protein>
    <submittedName>
        <fullName evidence="4">Uncharacterized protein</fullName>
    </submittedName>
</protein>
<name>A0A1A5XAS9_9BURK</name>
<dbReference type="PANTHER" id="PTHR42760">
    <property type="entry name" value="SHORT-CHAIN DEHYDROGENASES/REDUCTASES FAMILY MEMBER"/>
    <property type="match status" value="1"/>
</dbReference>
<dbReference type="Gene3D" id="3.40.50.720">
    <property type="entry name" value="NAD(P)-binding Rossmann-like Domain"/>
    <property type="match status" value="1"/>
</dbReference>
<dbReference type="PROSITE" id="PS00061">
    <property type="entry name" value="ADH_SHORT"/>
    <property type="match status" value="1"/>
</dbReference>
<evidence type="ECO:0000256" key="2">
    <source>
        <dbReference type="ARBA" id="ARBA00023002"/>
    </source>
</evidence>
<dbReference type="Proteomes" id="UP000183529">
    <property type="component" value="Unassembled WGS sequence"/>
</dbReference>
<comment type="caution">
    <text evidence="4">The sequence shown here is derived from an EMBL/GenBank/DDBJ whole genome shotgun (WGS) entry which is preliminary data.</text>
</comment>
<reference evidence="4 5" key="1">
    <citation type="submission" date="2016-10" db="EMBL/GenBank/DDBJ databases">
        <authorList>
            <person name="Varghese N."/>
            <person name="Submissions S."/>
        </authorList>
    </citation>
    <scope>NUCLEOTIDE SEQUENCE [LARGE SCALE GENOMIC DNA]</scope>
    <source>
        <strain evidence="4 5">LMG 22274</strain>
    </source>
</reference>
<dbReference type="EMBL" id="FNZM01000003">
    <property type="protein sequence ID" value="SEJ27446.1"/>
    <property type="molecule type" value="Genomic_DNA"/>
</dbReference>
<dbReference type="GO" id="GO:0016616">
    <property type="term" value="F:oxidoreductase activity, acting on the CH-OH group of donors, NAD or NADP as acceptor"/>
    <property type="evidence" value="ECO:0007669"/>
    <property type="project" value="TreeGrafter"/>
</dbReference>